<name>A0A2U3DQ43_PURLI</name>
<evidence type="ECO:0000256" key="1">
    <source>
        <dbReference type="SAM" id="MobiDB-lite"/>
    </source>
</evidence>
<feature type="compositionally biased region" description="Polar residues" evidence="1">
    <location>
        <begin position="83"/>
        <end position="94"/>
    </location>
</feature>
<protein>
    <submittedName>
        <fullName evidence="2">Uncharacterized protein</fullName>
    </submittedName>
</protein>
<evidence type="ECO:0000313" key="3">
    <source>
        <dbReference type="Proteomes" id="UP000245956"/>
    </source>
</evidence>
<proteinExistence type="predicted"/>
<organism evidence="2 3">
    <name type="scientific">Purpureocillium lilacinum</name>
    <name type="common">Paecilomyces lilacinus</name>
    <dbReference type="NCBI Taxonomy" id="33203"/>
    <lineage>
        <taxon>Eukaryota</taxon>
        <taxon>Fungi</taxon>
        <taxon>Dikarya</taxon>
        <taxon>Ascomycota</taxon>
        <taxon>Pezizomycotina</taxon>
        <taxon>Sordariomycetes</taxon>
        <taxon>Hypocreomycetidae</taxon>
        <taxon>Hypocreales</taxon>
        <taxon>Ophiocordycipitaceae</taxon>
        <taxon>Purpureocillium</taxon>
    </lineage>
</organism>
<accession>A0A2U3DQ43</accession>
<evidence type="ECO:0000313" key="2">
    <source>
        <dbReference type="EMBL" id="PWI64364.1"/>
    </source>
</evidence>
<comment type="caution">
    <text evidence="2">The sequence shown here is derived from an EMBL/GenBank/DDBJ whole genome shotgun (WGS) entry which is preliminary data.</text>
</comment>
<gene>
    <name evidence="2" type="ORF">PCL_10533</name>
</gene>
<reference evidence="2 3" key="1">
    <citation type="journal article" date="2016" name="Front. Microbiol.">
        <title>Genome and transcriptome sequences reveal the specific parasitism of the nematophagous Purpureocillium lilacinum 36-1.</title>
        <authorList>
            <person name="Xie J."/>
            <person name="Li S."/>
            <person name="Mo C."/>
            <person name="Xiao X."/>
            <person name="Peng D."/>
            <person name="Wang G."/>
            <person name="Xiao Y."/>
        </authorList>
    </citation>
    <scope>NUCLEOTIDE SEQUENCE [LARGE SCALE GENOMIC DNA]</scope>
    <source>
        <strain evidence="2 3">36-1</strain>
    </source>
</reference>
<dbReference type="EMBL" id="LCWV01000068">
    <property type="protein sequence ID" value="PWI64364.1"/>
    <property type="molecule type" value="Genomic_DNA"/>
</dbReference>
<dbReference type="AlphaFoldDB" id="A0A2U3DQ43"/>
<dbReference type="Proteomes" id="UP000245956">
    <property type="component" value="Unassembled WGS sequence"/>
</dbReference>
<feature type="region of interest" description="Disordered" evidence="1">
    <location>
        <begin position="42"/>
        <end position="106"/>
    </location>
</feature>
<sequence>MSNNTPSSQKVFLRTFEDWGRWDEEFRTKATSVRLWDFIDPESDETLMNKPERPDTQAYYRRVPPRTSEPESQTSRQTRHSGHSSQTRRQSSPSDPVITLPESTDPHLRARTVSKLTTEDKSSFIFEWRVYEQDYREYKEQEANCEKLKAWVTDTVDYGVRQSSCLPMWDLRTWYTNLKTSVGATEREQQTAARRKYQAATAPLTKYPKDFAAWITTW</sequence>